<feature type="domain" description="RAVE complex protein Rav1 C-terminal" evidence="1">
    <location>
        <begin position="599"/>
        <end position="1151"/>
    </location>
</feature>
<organism evidence="2 3">
    <name type="scientific">Ascosphaera apis ARSEF 7405</name>
    <dbReference type="NCBI Taxonomy" id="392613"/>
    <lineage>
        <taxon>Eukaryota</taxon>
        <taxon>Fungi</taxon>
        <taxon>Dikarya</taxon>
        <taxon>Ascomycota</taxon>
        <taxon>Pezizomycotina</taxon>
        <taxon>Eurotiomycetes</taxon>
        <taxon>Eurotiomycetidae</taxon>
        <taxon>Onygenales</taxon>
        <taxon>Ascosphaeraceae</taxon>
        <taxon>Ascosphaera</taxon>
    </lineage>
</organism>
<dbReference type="Pfam" id="PF12234">
    <property type="entry name" value="Rav1p_C"/>
    <property type="match status" value="1"/>
</dbReference>
<dbReference type="InterPro" id="IPR052208">
    <property type="entry name" value="DmX-like/RAVE_component"/>
</dbReference>
<gene>
    <name evidence="2" type="ORF">AAP_05780</name>
</gene>
<dbReference type="AlphaFoldDB" id="A0A162M0G5"/>
<dbReference type="InterPro" id="IPR001680">
    <property type="entry name" value="WD40_rpt"/>
</dbReference>
<dbReference type="VEuPathDB" id="FungiDB:AAP_05780"/>
<proteinExistence type="predicted"/>
<sequence>MQAILPGRPPPKLQAFGTALWDGVRIVVYITGRALVILGGPRKLLQTIYIDEVEALDTVAVDEATGQIAVSSESSIYVYQPFNLANSLKWSLAHSFSDADSAHIRTLSWGISHELLASTASHLVLWNTAFEPRITYKTQIANPVKFAKFSCDGHYIASVGDYDCLLKIWHRCTFDSDETSFEVSYLRHPHVVADIHWRRPCFHHEDSLGNVLYTTCADNQLRIYTDIDVRGNKGAPMKFWTSIDMANAIQPRVKDDTEFGQRRYAFVLDCREFAAAVAGCERRSQLSPSKQRDALEHIVEVAKKSPDIVVILDSKGHMSVWGVSHTNDIEPRQPSEIFNISHVEGVEFGLIPDLTPQEDYARFLAFAGGKVNDKIVILAHHFDGRIEWLESDADILFDPSPVPKRLRSKASWCGHQGKVKKIVRDISGKTLVSRTDDNKATIWHQEGMSLVRQSSLLSETHIRRTCLLNRGKLLVNLHHDCVMLWDVGSFRAREVARCAFDLGSKPLCVLQLPTTNIDSETLYVAAVAANMSGIAWEIKLHGDGAASVPILSEFCRFQVEDEEDFAYMLPVDPAGSQIYTNGFFDLFAADIALSYTHTGELKTWTAKVDEAGRKVQWLRTSTVETGITNPSVASGTSIRKAAVANQDRTTLTIWDTRSAQLEFEETFDSYDTIRDLDWTSTPDDQSILAVGFPQKVILMSQLRYDYLDENPSWAQIREIRIRDITPHPIGDSCWLGNGGLVVGAGNQLFIYDRDIPTDQPLVSRLRLPTRKGSKRGHADGFEVVSRLNGPLPVFHPQFLSQCILSGKLNLVHLILTTLNQKLKFFTEGDELDGFLGIPPEVIYDYIDAPQQFTWRETQLSPTVFADEELRPVDAAVAATLHDNLAKIALPQLSSGEQFRLVDIAECVSTVEKHRRSMDGNAARYILFFREHMMRKSQGLHSQESIPWRDIVWAFHSGSQEILTDLVSATYNNKMTWEHAKECGLFMWLRDLTALRAQLENVARNEYTRTEDRNPVDCSLFYFALRKKNVIQGLWRMAHWHKEQKPTQKLLSQDFSLPRWRTASLKNAYALLGKRRFHYAAAFFLLADSPRDAAHVCINQLKDLQLAIAIVRAYEGDDGPVLKDILEKHVLPQATLDGNRWMATWAFWLLKRLPD</sequence>
<dbReference type="EMBL" id="AZGZ01000036">
    <property type="protein sequence ID" value="KZZ87256.1"/>
    <property type="molecule type" value="Genomic_DNA"/>
</dbReference>
<dbReference type="Proteomes" id="UP000242877">
    <property type="component" value="Unassembled WGS sequence"/>
</dbReference>
<dbReference type="GO" id="GO:0007035">
    <property type="term" value="P:vacuolar acidification"/>
    <property type="evidence" value="ECO:0007669"/>
    <property type="project" value="TreeGrafter"/>
</dbReference>
<dbReference type="InterPro" id="IPR011047">
    <property type="entry name" value="Quinoprotein_ADH-like_sf"/>
</dbReference>
<dbReference type="InterPro" id="IPR036322">
    <property type="entry name" value="WD40_repeat_dom_sf"/>
</dbReference>
<reference evidence="2 3" key="1">
    <citation type="journal article" date="2016" name="Genome Biol. Evol.">
        <title>Divergent and convergent evolution of fungal pathogenicity.</title>
        <authorList>
            <person name="Shang Y."/>
            <person name="Xiao G."/>
            <person name="Zheng P."/>
            <person name="Cen K."/>
            <person name="Zhan S."/>
            <person name="Wang C."/>
        </authorList>
    </citation>
    <scope>NUCLEOTIDE SEQUENCE [LARGE SCALE GENOMIC DNA]</scope>
    <source>
        <strain evidence="2 3">ARSEF 7405</strain>
    </source>
</reference>
<name>A0A162M0G5_9EURO</name>
<evidence type="ECO:0000259" key="1">
    <source>
        <dbReference type="Pfam" id="PF12234"/>
    </source>
</evidence>
<dbReference type="SMART" id="SM00320">
    <property type="entry name" value="WD40"/>
    <property type="match status" value="5"/>
</dbReference>
<dbReference type="OrthoDB" id="342131at2759"/>
<evidence type="ECO:0000313" key="3">
    <source>
        <dbReference type="Proteomes" id="UP000242877"/>
    </source>
</evidence>
<dbReference type="SUPFAM" id="SSF50978">
    <property type="entry name" value="WD40 repeat-like"/>
    <property type="match status" value="1"/>
</dbReference>
<evidence type="ECO:0000313" key="2">
    <source>
        <dbReference type="EMBL" id="KZZ87256.1"/>
    </source>
</evidence>
<accession>A0A162M0G5</accession>
<dbReference type="GO" id="GO:0043291">
    <property type="term" value="C:RAVE complex"/>
    <property type="evidence" value="ECO:0007669"/>
    <property type="project" value="TreeGrafter"/>
</dbReference>
<dbReference type="PANTHER" id="PTHR13950">
    <property type="entry name" value="RABCONNECTIN-RELATED"/>
    <property type="match status" value="1"/>
</dbReference>
<dbReference type="InterPro" id="IPR015943">
    <property type="entry name" value="WD40/YVTN_repeat-like_dom_sf"/>
</dbReference>
<dbReference type="PANTHER" id="PTHR13950:SF9">
    <property type="entry name" value="RABCONNECTIN-3A"/>
    <property type="match status" value="1"/>
</dbReference>
<comment type="caution">
    <text evidence="2">The sequence shown here is derived from an EMBL/GenBank/DDBJ whole genome shotgun (WGS) entry which is preliminary data.</text>
</comment>
<keyword evidence="3" id="KW-1185">Reference proteome</keyword>
<dbReference type="InterPro" id="IPR022033">
    <property type="entry name" value="Rav1p_C"/>
</dbReference>
<protein>
    <submittedName>
        <fullName evidence="2">WD repeat protein</fullName>
    </submittedName>
</protein>
<dbReference type="Gene3D" id="2.130.10.10">
    <property type="entry name" value="YVTN repeat-like/Quinoprotein amine dehydrogenase"/>
    <property type="match status" value="1"/>
</dbReference>
<dbReference type="SUPFAM" id="SSF50998">
    <property type="entry name" value="Quinoprotein alcohol dehydrogenase-like"/>
    <property type="match status" value="1"/>
</dbReference>